<evidence type="ECO:0000256" key="4">
    <source>
        <dbReference type="ARBA" id="ARBA00022777"/>
    </source>
</evidence>
<dbReference type="Pfam" id="PF00512">
    <property type="entry name" value="HisKA"/>
    <property type="match status" value="1"/>
</dbReference>
<dbReference type="EMBL" id="LAZR01010960">
    <property type="protein sequence ID" value="KKM64140.1"/>
    <property type="molecule type" value="Genomic_DNA"/>
</dbReference>
<feature type="domain" description="Histidine kinase" evidence="8">
    <location>
        <begin position="205"/>
        <end position="415"/>
    </location>
</feature>
<sequence>MPSKEKIVSNLSLIHQLQNTLKKVFKVNINTHSSNDMIQSEKFLQSVLDGIEDSIRIVDRDFNIVFLNEMAVKRAGNSGKNMIGGKCYEESWNNSKPCPHCATWKCFESDKPQQSLTTYKLNGSERYLELLSFPIKNDVGKTIYAIEFERDITERKNLEQEREEQRKELSERVQELKLAYKEVQSIHNQLLQAEKLASIGQITSCLAHELDSPLTTISGHCELLEEDLKNEKALSRLTVINNQVLRCQKTIREILDFSRKSRGIKTLQDINTLIKNTISLMEHVLKVNKIQINLNLDDKIPQVSVDENQMQQVFFNLLRNSIDAMPDGGEIKISSIFKQDTNTLELSFDDTGYGIQKADMNSIFEPFFTTKAPGKGTGLGLNICIDIMKNHGGDIFVKSNEGKGTSFIVFLPVNEGNTT</sequence>
<dbReference type="SMART" id="SM00387">
    <property type="entry name" value="HATPase_c"/>
    <property type="match status" value="1"/>
</dbReference>
<evidence type="ECO:0000259" key="8">
    <source>
        <dbReference type="PROSITE" id="PS50109"/>
    </source>
</evidence>
<evidence type="ECO:0000313" key="11">
    <source>
        <dbReference type="EMBL" id="KKM64140.1"/>
    </source>
</evidence>
<dbReference type="SUPFAM" id="SSF55785">
    <property type="entry name" value="PYP-like sensor domain (PAS domain)"/>
    <property type="match status" value="1"/>
</dbReference>
<dbReference type="Gene3D" id="1.10.287.130">
    <property type="match status" value="1"/>
</dbReference>
<dbReference type="PRINTS" id="PR00344">
    <property type="entry name" value="BCTRLSENSOR"/>
</dbReference>
<dbReference type="InterPro" id="IPR000700">
    <property type="entry name" value="PAS-assoc_C"/>
</dbReference>
<dbReference type="InterPro" id="IPR003661">
    <property type="entry name" value="HisK_dim/P_dom"/>
</dbReference>
<dbReference type="SUPFAM" id="SSF47384">
    <property type="entry name" value="Homodimeric domain of signal transducing histidine kinase"/>
    <property type="match status" value="1"/>
</dbReference>
<dbReference type="PROSITE" id="PS50113">
    <property type="entry name" value="PAC"/>
    <property type="match status" value="1"/>
</dbReference>
<dbReference type="InterPro" id="IPR005467">
    <property type="entry name" value="His_kinase_dom"/>
</dbReference>
<dbReference type="CDD" id="cd00075">
    <property type="entry name" value="HATPase"/>
    <property type="match status" value="1"/>
</dbReference>
<dbReference type="AlphaFoldDB" id="A0A0F9LIG7"/>
<feature type="coiled-coil region" evidence="7">
    <location>
        <begin position="148"/>
        <end position="186"/>
    </location>
</feature>
<evidence type="ECO:0008006" key="12">
    <source>
        <dbReference type="Google" id="ProtNLM"/>
    </source>
</evidence>
<comment type="caution">
    <text evidence="11">The sequence shown here is derived from an EMBL/GenBank/DDBJ whole genome shotgun (WGS) entry which is preliminary data.</text>
</comment>
<dbReference type="InterPro" id="IPR004358">
    <property type="entry name" value="Sig_transdc_His_kin-like_C"/>
</dbReference>
<feature type="domain" description="PAS" evidence="9">
    <location>
        <begin position="40"/>
        <end position="84"/>
    </location>
</feature>
<evidence type="ECO:0000256" key="1">
    <source>
        <dbReference type="ARBA" id="ARBA00022553"/>
    </source>
</evidence>
<keyword evidence="5" id="KW-0067">ATP-binding</keyword>
<accession>A0A0F9LIG7</accession>
<feature type="domain" description="PAC" evidence="10">
    <location>
        <begin position="112"/>
        <end position="164"/>
    </location>
</feature>
<dbReference type="GO" id="GO:0000155">
    <property type="term" value="F:phosphorelay sensor kinase activity"/>
    <property type="evidence" value="ECO:0007669"/>
    <property type="project" value="InterPro"/>
</dbReference>
<keyword evidence="1" id="KW-0597">Phosphoprotein</keyword>
<dbReference type="PANTHER" id="PTHR43065">
    <property type="entry name" value="SENSOR HISTIDINE KINASE"/>
    <property type="match status" value="1"/>
</dbReference>
<dbReference type="InterPro" id="IPR000014">
    <property type="entry name" value="PAS"/>
</dbReference>
<dbReference type="InterPro" id="IPR036890">
    <property type="entry name" value="HATPase_C_sf"/>
</dbReference>
<keyword evidence="6" id="KW-0902">Two-component regulatory system</keyword>
<name>A0A0F9LIG7_9ZZZZ</name>
<dbReference type="GO" id="GO:0005524">
    <property type="term" value="F:ATP binding"/>
    <property type="evidence" value="ECO:0007669"/>
    <property type="project" value="UniProtKB-KW"/>
</dbReference>
<evidence type="ECO:0000256" key="3">
    <source>
        <dbReference type="ARBA" id="ARBA00022741"/>
    </source>
</evidence>
<proteinExistence type="predicted"/>
<reference evidence="11" key="1">
    <citation type="journal article" date="2015" name="Nature">
        <title>Complex archaea that bridge the gap between prokaryotes and eukaryotes.</title>
        <authorList>
            <person name="Spang A."/>
            <person name="Saw J.H."/>
            <person name="Jorgensen S.L."/>
            <person name="Zaremba-Niedzwiedzka K."/>
            <person name="Martijn J."/>
            <person name="Lind A.E."/>
            <person name="van Eijk R."/>
            <person name="Schleper C."/>
            <person name="Guy L."/>
            <person name="Ettema T.J."/>
        </authorList>
    </citation>
    <scope>NUCLEOTIDE SEQUENCE</scope>
</reference>
<dbReference type="InterPro" id="IPR013656">
    <property type="entry name" value="PAS_4"/>
</dbReference>
<dbReference type="SUPFAM" id="SSF55874">
    <property type="entry name" value="ATPase domain of HSP90 chaperone/DNA topoisomerase II/histidine kinase"/>
    <property type="match status" value="1"/>
</dbReference>
<dbReference type="PANTHER" id="PTHR43065:SF46">
    <property type="entry name" value="C4-DICARBOXYLATE TRANSPORT SENSOR PROTEIN DCTB"/>
    <property type="match status" value="1"/>
</dbReference>
<evidence type="ECO:0000256" key="2">
    <source>
        <dbReference type="ARBA" id="ARBA00022679"/>
    </source>
</evidence>
<evidence type="ECO:0000259" key="9">
    <source>
        <dbReference type="PROSITE" id="PS50112"/>
    </source>
</evidence>
<dbReference type="SMART" id="SM00388">
    <property type="entry name" value="HisKA"/>
    <property type="match status" value="1"/>
</dbReference>
<dbReference type="CDD" id="cd00082">
    <property type="entry name" value="HisKA"/>
    <property type="match status" value="1"/>
</dbReference>
<dbReference type="PROSITE" id="PS50112">
    <property type="entry name" value="PAS"/>
    <property type="match status" value="1"/>
</dbReference>
<keyword evidence="7" id="KW-0175">Coiled coil</keyword>
<organism evidence="11">
    <name type="scientific">marine sediment metagenome</name>
    <dbReference type="NCBI Taxonomy" id="412755"/>
    <lineage>
        <taxon>unclassified sequences</taxon>
        <taxon>metagenomes</taxon>
        <taxon>ecological metagenomes</taxon>
    </lineage>
</organism>
<dbReference type="InterPro" id="IPR035965">
    <property type="entry name" value="PAS-like_dom_sf"/>
</dbReference>
<dbReference type="Gene3D" id="3.30.450.20">
    <property type="entry name" value="PAS domain"/>
    <property type="match status" value="1"/>
</dbReference>
<dbReference type="Pfam" id="PF08448">
    <property type="entry name" value="PAS_4"/>
    <property type="match status" value="1"/>
</dbReference>
<dbReference type="Gene3D" id="3.30.565.10">
    <property type="entry name" value="Histidine kinase-like ATPase, C-terminal domain"/>
    <property type="match status" value="1"/>
</dbReference>
<keyword evidence="3" id="KW-0547">Nucleotide-binding</keyword>
<dbReference type="Pfam" id="PF02518">
    <property type="entry name" value="HATPase_c"/>
    <property type="match status" value="1"/>
</dbReference>
<dbReference type="InterPro" id="IPR003594">
    <property type="entry name" value="HATPase_dom"/>
</dbReference>
<evidence type="ECO:0000256" key="5">
    <source>
        <dbReference type="ARBA" id="ARBA00022840"/>
    </source>
</evidence>
<gene>
    <name evidence="11" type="ORF">LCGC14_1504390</name>
</gene>
<keyword evidence="2" id="KW-0808">Transferase</keyword>
<dbReference type="NCBIfam" id="TIGR00229">
    <property type="entry name" value="sensory_box"/>
    <property type="match status" value="1"/>
</dbReference>
<keyword evidence="4" id="KW-0418">Kinase</keyword>
<dbReference type="PROSITE" id="PS50109">
    <property type="entry name" value="HIS_KIN"/>
    <property type="match status" value="1"/>
</dbReference>
<protein>
    <recommendedName>
        <fullName evidence="12">Histidine kinase domain-containing protein</fullName>
    </recommendedName>
</protein>
<evidence type="ECO:0000259" key="10">
    <source>
        <dbReference type="PROSITE" id="PS50113"/>
    </source>
</evidence>
<evidence type="ECO:0000256" key="7">
    <source>
        <dbReference type="SAM" id="Coils"/>
    </source>
</evidence>
<dbReference type="InterPro" id="IPR036097">
    <property type="entry name" value="HisK_dim/P_sf"/>
</dbReference>
<evidence type="ECO:0000256" key="6">
    <source>
        <dbReference type="ARBA" id="ARBA00023012"/>
    </source>
</evidence>